<sequence>MRGDWIHDWVQVEMAYRAGPRPVPVVRERPASHPWKALRAALFPHRRVEVRHP</sequence>
<organism evidence="1 2">
    <name type="scientific">Amycolatopsis bullii</name>
    <dbReference type="NCBI Taxonomy" id="941987"/>
    <lineage>
        <taxon>Bacteria</taxon>
        <taxon>Bacillati</taxon>
        <taxon>Actinomycetota</taxon>
        <taxon>Actinomycetes</taxon>
        <taxon>Pseudonocardiales</taxon>
        <taxon>Pseudonocardiaceae</taxon>
        <taxon>Amycolatopsis</taxon>
    </lineage>
</organism>
<keyword evidence="2" id="KW-1185">Reference proteome</keyword>
<name>A0ABQ3JUZ7_9PSEU</name>
<evidence type="ECO:0000313" key="2">
    <source>
        <dbReference type="Proteomes" id="UP000649955"/>
    </source>
</evidence>
<evidence type="ECO:0000313" key="1">
    <source>
        <dbReference type="EMBL" id="GHF90588.1"/>
    </source>
</evidence>
<proteinExistence type="predicted"/>
<dbReference type="Proteomes" id="UP000649955">
    <property type="component" value="Unassembled WGS sequence"/>
</dbReference>
<comment type="caution">
    <text evidence="1">The sequence shown here is derived from an EMBL/GenBank/DDBJ whole genome shotgun (WGS) entry which is preliminary data.</text>
</comment>
<gene>
    <name evidence="1" type="ORF">GCM10017567_00690</name>
</gene>
<protein>
    <submittedName>
        <fullName evidence="1">Uncharacterized protein</fullName>
    </submittedName>
</protein>
<dbReference type="EMBL" id="BNAW01000001">
    <property type="protein sequence ID" value="GHF90588.1"/>
    <property type="molecule type" value="Genomic_DNA"/>
</dbReference>
<dbReference type="RefSeq" id="WP_191305986.1">
    <property type="nucleotide sequence ID" value="NZ_BNAW01000001.1"/>
</dbReference>
<accession>A0ABQ3JUZ7</accession>
<reference evidence="2" key="1">
    <citation type="journal article" date="2019" name="Int. J. Syst. Evol. Microbiol.">
        <title>The Global Catalogue of Microorganisms (GCM) 10K type strain sequencing project: providing services to taxonomists for standard genome sequencing and annotation.</title>
        <authorList>
            <consortium name="The Broad Institute Genomics Platform"/>
            <consortium name="The Broad Institute Genome Sequencing Center for Infectious Disease"/>
            <person name="Wu L."/>
            <person name="Ma J."/>
        </authorList>
    </citation>
    <scope>NUCLEOTIDE SEQUENCE [LARGE SCALE GENOMIC DNA]</scope>
    <source>
        <strain evidence="2">CGMCC 4.7680</strain>
    </source>
</reference>